<dbReference type="InterPro" id="IPR000119">
    <property type="entry name" value="Hist_DNA-bd"/>
</dbReference>
<evidence type="ECO:0000256" key="1">
    <source>
        <dbReference type="ARBA" id="ARBA00010529"/>
    </source>
</evidence>
<sequence>IMNKTEFINAVAEKSGLSKVDAKKAVEAFVETVSSELKEGGKVALLGFGSFSVAEKAARKGVNPKTKQPIEIPARKSVKFKAGAELTEIIK</sequence>
<keyword evidence="3 5" id="KW-0238">DNA-binding</keyword>
<keyword evidence="2" id="KW-0226">DNA condensation</keyword>
<evidence type="ECO:0000313" key="5">
    <source>
        <dbReference type="EMBL" id="EEC94538.1"/>
    </source>
</evidence>
<dbReference type="GO" id="GO:0030261">
    <property type="term" value="P:chromosome condensation"/>
    <property type="evidence" value="ECO:0007669"/>
    <property type="project" value="UniProtKB-KW"/>
</dbReference>
<dbReference type="GO" id="GO:0030527">
    <property type="term" value="F:structural constituent of chromatin"/>
    <property type="evidence" value="ECO:0007669"/>
    <property type="project" value="InterPro"/>
</dbReference>
<dbReference type="GO" id="GO:0005829">
    <property type="term" value="C:cytosol"/>
    <property type="evidence" value="ECO:0007669"/>
    <property type="project" value="TreeGrafter"/>
</dbReference>
<dbReference type="PROSITE" id="PS00045">
    <property type="entry name" value="HISTONE_LIKE"/>
    <property type="match status" value="1"/>
</dbReference>
<dbReference type="Proteomes" id="UP000005510">
    <property type="component" value="Unassembled WGS sequence"/>
</dbReference>
<proteinExistence type="inferred from homology"/>
<dbReference type="EMBL" id="ABYH01000406">
    <property type="protein sequence ID" value="EEC94538.1"/>
    <property type="molecule type" value="Genomic_DNA"/>
</dbReference>
<evidence type="ECO:0000256" key="2">
    <source>
        <dbReference type="ARBA" id="ARBA00023067"/>
    </source>
</evidence>
<dbReference type="PANTHER" id="PTHR33175">
    <property type="entry name" value="DNA-BINDING PROTEIN HU"/>
    <property type="match status" value="1"/>
</dbReference>
<dbReference type="PANTHER" id="PTHR33175:SF3">
    <property type="entry name" value="DNA-BINDING PROTEIN HU-BETA"/>
    <property type="match status" value="1"/>
</dbReference>
<dbReference type="Pfam" id="PF00216">
    <property type="entry name" value="Bac_DNA_binding"/>
    <property type="match status" value="1"/>
</dbReference>
<dbReference type="AlphaFoldDB" id="B7BGA1"/>
<dbReference type="SUPFAM" id="SSF47729">
    <property type="entry name" value="IHF-like DNA-binding proteins"/>
    <property type="match status" value="1"/>
</dbReference>
<dbReference type="InterPro" id="IPR020816">
    <property type="entry name" value="Histone-like_DNA-bd_CS"/>
</dbReference>
<comment type="caution">
    <text evidence="5">The sequence shown here is derived from an EMBL/GenBank/DDBJ whole genome shotgun (WGS) entry which is preliminary data.</text>
</comment>
<reference evidence="5 6" key="1">
    <citation type="submission" date="2008-10" db="EMBL/GenBank/DDBJ databases">
        <title>Draft genome sequence of Parabacteroides johnsonii (DSM 18315).</title>
        <authorList>
            <person name="Sudarsanam P."/>
            <person name="Ley R."/>
            <person name="Guruge J."/>
            <person name="Turnbaugh P.J."/>
            <person name="Mahowald M."/>
            <person name="Liep D."/>
            <person name="Gordon J."/>
        </authorList>
    </citation>
    <scope>NUCLEOTIDE SEQUENCE [LARGE SCALE GENOMIC DNA]</scope>
    <source>
        <strain evidence="5 6">DSM 18315</strain>
    </source>
</reference>
<accession>B7BGA1</accession>
<organism evidence="5 6">
    <name type="scientific">Parabacteroides johnsonii DSM 18315</name>
    <dbReference type="NCBI Taxonomy" id="537006"/>
    <lineage>
        <taxon>Bacteria</taxon>
        <taxon>Pseudomonadati</taxon>
        <taxon>Bacteroidota</taxon>
        <taxon>Bacteroidia</taxon>
        <taxon>Bacteroidales</taxon>
        <taxon>Tannerellaceae</taxon>
        <taxon>Parabacteroides</taxon>
    </lineage>
</organism>
<dbReference type="InterPro" id="IPR010992">
    <property type="entry name" value="IHF-like_DNA-bd_dom_sf"/>
</dbReference>
<dbReference type="GO" id="GO:0003677">
    <property type="term" value="F:DNA binding"/>
    <property type="evidence" value="ECO:0007669"/>
    <property type="project" value="UniProtKB-KW"/>
</dbReference>
<dbReference type="PRINTS" id="PR01727">
    <property type="entry name" value="DNABINDINGHU"/>
</dbReference>
<evidence type="ECO:0000313" key="6">
    <source>
        <dbReference type="Proteomes" id="UP000005510"/>
    </source>
</evidence>
<evidence type="ECO:0000256" key="4">
    <source>
        <dbReference type="RuleBase" id="RU003939"/>
    </source>
</evidence>
<dbReference type="Gene3D" id="4.10.520.10">
    <property type="entry name" value="IHF-like DNA-binding proteins"/>
    <property type="match status" value="1"/>
</dbReference>
<dbReference type="CDD" id="cd13831">
    <property type="entry name" value="HU"/>
    <property type="match status" value="1"/>
</dbReference>
<dbReference type="STRING" id="537006.PRABACTJOHN_04096"/>
<gene>
    <name evidence="5" type="primary">hup</name>
    <name evidence="5" type="ORF">PRABACTJOHN_04096</name>
</gene>
<comment type="similarity">
    <text evidence="1 4">Belongs to the bacterial histone-like protein family.</text>
</comment>
<dbReference type="SMART" id="SM00411">
    <property type="entry name" value="BHL"/>
    <property type="match status" value="1"/>
</dbReference>
<protein>
    <submittedName>
        <fullName evidence="5">DNA-binding protein HU</fullName>
    </submittedName>
</protein>
<reference evidence="5 6" key="2">
    <citation type="submission" date="2008-10" db="EMBL/GenBank/DDBJ databases">
        <authorList>
            <person name="Fulton L."/>
            <person name="Clifton S."/>
            <person name="Fulton B."/>
            <person name="Xu J."/>
            <person name="Minx P."/>
            <person name="Pepin K.H."/>
            <person name="Johnson M."/>
            <person name="Bhonagiri V."/>
            <person name="Nash W.E."/>
            <person name="Mardis E.R."/>
            <person name="Wilson R.K."/>
        </authorList>
    </citation>
    <scope>NUCLEOTIDE SEQUENCE [LARGE SCALE GENOMIC DNA]</scope>
    <source>
        <strain evidence="5 6">DSM 18315</strain>
    </source>
</reference>
<name>B7BGA1_9BACT</name>
<evidence type="ECO:0000256" key="3">
    <source>
        <dbReference type="ARBA" id="ARBA00023125"/>
    </source>
</evidence>
<dbReference type="HOGENOM" id="CLU_2418353_0_0_10"/>
<feature type="non-terminal residue" evidence="5">
    <location>
        <position position="1"/>
    </location>
</feature>